<dbReference type="EMBL" id="DXET01000027">
    <property type="protein sequence ID" value="HIX80527.1"/>
    <property type="molecule type" value="Genomic_DNA"/>
</dbReference>
<feature type="domain" description="Helix-turn-helix type 11" evidence="1">
    <location>
        <begin position="5"/>
        <end position="55"/>
    </location>
</feature>
<dbReference type="InterPro" id="IPR013196">
    <property type="entry name" value="HTH_11"/>
</dbReference>
<dbReference type="InterPro" id="IPR026881">
    <property type="entry name" value="WYL_dom"/>
</dbReference>
<dbReference type="Gene3D" id="1.10.10.10">
    <property type="entry name" value="Winged helix-like DNA-binding domain superfamily/Winged helix DNA-binding domain"/>
    <property type="match status" value="1"/>
</dbReference>
<protein>
    <submittedName>
        <fullName evidence="4">YafY family transcriptional regulator</fullName>
    </submittedName>
</protein>
<dbReference type="Pfam" id="PF08279">
    <property type="entry name" value="HTH_11"/>
    <property type="match status" value="1"/>
</dbReference>
<dbReference type="PROSITE" id="PS52050">
    <property type="entry name" value="WYL"/>
    <property type="match status" value="1"/>
</dbReference>
<name>A0A9D1XK38_9FIRM</name>
<evidence type="ECO:0000259" key="2">
    <source>
        <dbReference type="Pfam" id="PF13280"/>
    </source>
</evidence>
<dbReference type="InterPro" id="IPR036390">
    <property type="entry name" value="WH_DNA-bd_sf"/>
</dbReference>
<feature type="domain" description="WCX" evidence="3">
    <location>
        <begin position="222"/>
        <end position="297"/>
    </location>
</feature>
<dbReference type="PANTHER" id="PTHR34580:SF1">
    <property type="entry name" value="PROTEIN PAFC"/>
    <property type="match status" value="1"/>
</dbReference>
<reference evidence="4" key="1">
    <citation type="journal article" date="2021" name="PeerJ">
        <title>Extensive microbial diversity within the chicken gut microbiome revealed by metagenomics and culture.</title>
        <authorList>
            <person name="Gilroy R."/>
            <person name="Ravi A."/>
            <person name="Getino M."/>
            <person name="Pursley I."/>
            <person name="Horton D.L."/>
            <person name="Alikhan N.F."/>
            <person name="Baker D."/>
            <person name="Gharbi K."/>
            <person name="Hall N."/>
            <person name="Watson M."/>
            <person name="Adriaenssens E.M."/>
            <person name="Foster-Nyarko E."/>
            <person name="Jarju S."/>
            <person name="Secka A."/>
            <person name="Antonio M."/>
            <person name="Oren A."/>
            <person name="Chaudhuri R.R."/>
            <person name="La Ragione R."/>
            <person name="Hildebrand F."/>
            <person name="Pallen M.J."/>
        </authorList>
    </citation>
    <scope>NUCLEOTIDE SEQUENCE</scope>
    <source>
        <strain evidence="4">ChiGjej1B1-14440</strain>
    </source>
</reference>
<dbReference type="InterPro" id="IPR036388">
    <property type="entry name" value="WH-like_DNA-bd_sf"/>
</dbReference>
<feature type="domain" description="WYL" evidence="2">
    <location>
        <begin position="130"/>
        <end position="195"/>
    </location>
</feature>
<dbReference type="PIRSF" id="PIRSF016838">
    <property type="entry name" value="PafC"/>
    <property type="match status" value="1"/>
</dbReference>
<sequence length="301" mass="35922">MSNSRLFEILYYLLEHKQTTADTLANYFEVSKRTIYRDIQRLMMMNFPVYCKNGYDGGIYIDDDFVLDRTFFTDDERIEILAALQEFDYLKGENSQLINKMAAIFNLNVIDWIEVDLNSWYQNNDLNKKFNDLKRAIITNHEIIINYINSSGQKSNRVVWPYKLFFKSGTWYLLAYCLNKKENRIFRLSRILKLEITDKTFAYKNIDLSKYKNNLITDTKKEIEVTLQFDHQIASVVYDEFNHSDIIEKQNGDFVVTMKVSNTYWLMSFILSFGSKIKILKPDFLKEQLITEMKKMMEIYQ</sequence>
<evidence type="ECO:0000259" key="1">
    <source>
        <dbReference type="Pfam" id="PF08279"/>
    </source>
</evidence>
<dbReference type="AlphaFoldDB" id="A0A9D1XK38"/>
<accession>A0A9D1XK38</accession>
<dbReference type="PANTHER" id="PTHR34580">
    <property type="match status" value="1"/>
</dbReference>
<evidence type="ECO:0000313" key="4">
    <source>
        <dbReference type="EMBL" id="HIX80527.1"/>
    </source>
</evidence>
<gene>
    <name evidence="4" type="ORF">H9980_00945</name>
</gene>
<dbReference type="InterPro" id="IPR028349">
    <property type="entry name" value="PafC-like"/>
</dbReference>
<dbReference type="Pfam" id="PF13280">
    <property type="entry name" value="WYL"/>
    <property type="match status" value="1"/>
</dbReference>
<dbReference type="InterPro" id="IPR057727">
    <property type="entry name" value="WCX_dom"/>
</dbReference>
<reference evidence="4" key="2">
    <citation type="submission" date="2021-04" db="EMBL/GenBank/DDBJ databases">
        <authorList>
            <person name="Gilroy R."/>
        </authorList>
    </citation>
    <scope>NUCLEOTIDE SEQUENCE</scope>
    <source>
        <strain evidence="4">ChiGjej1B1-14440</strain>
    </source>
</reference>
<dbReference type="InterPro" id="IPR051534">
    <property type="entry name" value="CBASS_pafABC_assoc_protein"/>
</dbReference>
<proteinExistence type="predicted"/>
<dbReference type="Pfam" id="PF25583">
    <property type="entry name" value="WCX"/>
    <property type="match status" value="1"/>
</dbReference>
<evidence type="ECO:0000313" key="5">
    <source>
        <dbReference type="Proteomes" id="UP000886724"/>
    </source>
</evidence>
<dbReference type="SUPFAM" id="SSF46785">
    <property type="entry name" value="Winged helix' DNA-binding domain"/>
    <property type="match status" value="1"/>
</dbReference>
<evidence type="ECO:0000259" key="3">
    <source>
        <dbReference type="Pfam" id="PF25583"/>
    </source>
</evidence>
<organism evidence="4 5">
    <name type="scientific">Candidatus Erysipelatoclostridium merdavium</name>
    <dbReference type="NCBI Taxonomy" id="2838566"/>
    <lineage>
        <taxon>Bacteria</taxon>
        <taxon>Bacillati</taxon>
        <taxon>Bacillota</taxon>
        <taxon>Erysipelotrichia</taxon>
        <taxon>Erysipelotrichales</taxon>
        <taxon>Erysipelotrichales incertae sedis</taxon>
    </lineage>
</organism>
<dbReference type="Proteomes" id="UP000886724">
    <property type="component" value="Unassembled WGS sequence"/>
</dbReference>
<comment type="caution">
    <text evidence="4">The sequence shown here is derived from an EMBL/GenBank/DDBJ whole genome shotgun (WGS) entry which is preliminary data.</text>
</comment>